<dbReference type="AlphaFoldDB" id="A0AAV9J7G3"/>
<feature type="region of interest" description="Disordered" evidence="1">
    <location>
        <begin position="1"/>
        <end position="132"/>
    </location>
</feature>
<feature type="compositionally biased region" description="Basic and acidic residues" evidence="1">
    <location>
        <begin position="9"/>
        <end position="19"/>
    </location>
</feature>
<evidence type="ECO:0000313" key="3">
    <source>
        <dbReference type="Proteomes" id="UP001324427"/>
    </source>
</evidence>
<dbReference type="Proteomes" id="UP001324427">
    <property type="component" value="Unassembled WGS sequence"/>
</dbReference>
<accession>A0AAV9J7G3</accession>
<protein>
    <submittedName>
        <fullName evidence="2">Uncharacterized protein</fullName>
    </submittedName>
</protein>
<dbReference type="EMBL" id="JAVFHQ010000062">
    <property type="protein sequence ID" value="KAK4540710.1"/>
    <property type="molecule type" value="Genomic_DNA"/>
</dbReference>
<gene>
    <name evidence="2" type="ORF">LTR36_008925</name>
</gene>
<feature type="compositionally biased region" description="Basic residues" evidence="1">
    <location>
        <begin position="72"/>
        <end position="84"/>
    </location>
</feature>
<sequence length="147" mass="16205">MARKLSSAPRDRRGLKGEQAEAAYDVAKTAAKATGEEALPMSPATLADSPEDQDPATAHSDSEVGDRQNPVPKRKVRRWGRRVARAGVPSDPLSTSEEHDAVPPASGSEFYSSDENSWDTRSSVSSSTHERQVRWVAWRKTWERTSE</sequence>
<feature type="compositionally biased region" description="Low complexity" evidence="1">
    <location>
        <begin position="20"/>
        <end position="38"/>
    </location>
</feature>
<proteinExistence type="predicted"/>
<reference evidence="2 3" key="1">
    <citation type="submission" date="2021-11" db="EMBL/GenBank/DDBJ databases">
        <title>Black yeast isolated from Biological Soil Crust.</title>
        <authorList>
            <person name="Kurbessoian T."/>
        </authorList>
    </citation>
    <scope>NUCLEOTIDE SEQUENCE [LARGE SCALE GENOMIC DNA]</scope>
    <source>
        <strain evidence="2 3">CCFEE 5522</strain>
    </source>
</reference>
<keyword evidence="3" id="KW-1185">Reference proteome</keyword>
<name>A0AAV9J7G3_9PEZI</name>
<comment type="caution">
    <text evidence="2">The sequence shown here is derived from an EMBL/GenBank/DDBJ whole genome shotgun (WGS) entry which is preliminary data.</text>
</comment>
<evidence type="ECO:0000256" key="1">
    <source>
        <dbReference type="SAM" id="MobiDB-lite"/>
    </source>
</evidence>
<evidence type="ECO:0000313" key="2">
    <source>
        <dbReference type="EMBL" id="KAK4540710.1"/>
    </source>
</evidence>
<feature type="compositionally biased region" description="Polar residues" evidence="1">
    <location>
        <begin position="109"/>
        <end position="121"/>
    </location>
</feature>
<organism evidence="2 3">
    <name type="scientific">Oleoguttula mirabilis</name>
    <dbReference type="NCBI Taxonomy" id="1507867"/>
    <lineage>
        <taxon>Eukaryota</taxon>
        <taxon>Fungi</taxon>
        <taxon>Dikarya</taxon>
        <taxon>Ascomycota</taxon>
        <taxon>Pezizomycotina</taxon>
        <taxon>Dothideomycetes</taxon>
        <taxon>Dothideomycetidae</taxon>
        <taxon>Mycosphaerellales</taxon>
        <taxon>Teratosphaeriaceae</taxon>
        <taxon>Oleoguttula</taxon>
    </lineage>
</organism>